<dbReference type="Pfam" id="PF16745">
    <property type="entry name" value="RsgA_N"/>
    <property type="match status" value="1"/>
</dbReference>
<proteinExistence type="inferred from homology"/>
<feature type="binding site" evidence="10">
    <location>
        <begin position="142"/>
        <end position="145"/>
    </location>
    <ligand>
        <name>GTP</name>
        <dbReference type="ChEBI" id="CHEBI:37565"/>
    </ligand>
</feature>
<feature type="binding site" evidence="10">
    <location>
        <begin position="194"/>
        <end position="202"/>
    </location>
    <ligand>
        <name>GTP</name>
        <dbReference type="ChEBI" id="CHEBI:37565"/>
    </ligand>
</feature>
<dbReference type="Pfam" id="PF03193">
    <property type="entry name" value="RsgA_GTPase"/>
    <property type="match status" value="1"/>
</dbReference>
<evidence type="ECO:0000313" key="14">
    <source>
        <dbReference type="Proteomes" id="UP000830326"/>
    </source>
</evidence>
<evidence type="ECO:0000259" key="11">
    <source>
        <dbReference type="PROSITE" id="PS50936"/>
    </source>
</evidence>
<comment type="subcellular location">
    <subcellularLocation>
        <location evidence="10">Cytoplasm</location>
    </subcellularLocation>
</comment>
<dbReference type="InterPro" id="IPR004881">
    <property type="entry name" value="Ribosome_biogen_GTPase_RsgA"/>
</dbReference>
<keyword evidence="9 10" id="KW-0342">GTP-binding</keyword>
<dbReference type="PROSITE" id="PS50936">
    <property type="entry name" value="ENGC_GTPASE"/>
    <property type="match status" value="1"/>
</dbReference>
<evidence type="ECO:0000313" key="13">
    <source>
        <dbReference type="EMBL" id="UOR13039.1"/>
    </source>
</evidence>
<dbReference type="InterPro" id="IPR031944">
    <property type="entry name" value="RsgA_N"/>
</dbReference>
<keyword evidence="7 10" id="KW-0862">Zinc</keyword>
<dbReference type="InterPro" id="IPR027417">
    <property type="entry name" value="P-loop_NTPase"/>
</dbReference>
<evidence type="ECO:0000256" key="3">
    <source>
        <dbReference type="ARBA" id="ARBA00022723"/>
    </source>
</evidence>
<dbReference type="EMBL" id="CP095075">
    <property type="protein sequence ID" value="UOR13039.1"/>
    <property type="molecule type" value="Genomic_DNA"/>
</dbReference>
<comment type="similarity">
    <text evidence="10">Belongs to the TRAFAC class YlqF/YawG GTPase family. RsgA subfamily.</text>
</comment>
<accession>A0ABY4HEG5</accession>
<evidence type="ECO:0000256" key="5">
    <source>
        <dbReference type="ARBA" id="ARBA00022741"/>
    </source>
</evidence>
<keyword evidence="1 10" id="KW-0963">Cytoplasm</keyword>
<dbReference type="SUPFAM" id="SSF52540">
    <property type="entry name" value="P-loop containing nucleoside triphosphate hydrolases"/>
    <property type="match status" value="1"/>
</dbReference>
<dbReference type="Gene3D" id="3.40.50.300">
    <property type="entry name" value="P-loop containing nucleotide triphosphate hydrolases"/>
    <property type="match status" value="1"/>
</dbReference>
<keyword evidence="2 10" id="KW-0690">Ribosome biogenesis</keyword>
<feature type="binding site" evidence="10">
    <location>
        <position position="282"/>
    </location>
    <ligand>
        <name>Zn(2+)</name>
        <dbReference type="ChEBI" id="CHEBI:29105"/>
    </ligand>
</feature>
<evidence type="ECO:0000256" key="6">
    <source>
        <dbReference type="ARBA" id="ARBA00022801"/>
    </source>
</evidence>
<dbReference type="PROSITE" id="PS51721">
    <property type="entry name" value="G_CP"/>
    <property type="match status" value="1"/>
</dbReference>
<evidence type="ECO:0000256" key="9">
    <source>
        <dbReference type="ARBA" id="ARBA00023134"/>
    </source>
</evidence>
<dbReference type="RefSeq" id="WP_245034327.1">
    <property type="nucleotide sequence ID" value="NZ_CP095075.1"/>
</dbReference>
<evidence type="ECO:0000256" key="10">
    <source>
        <dbReference type="HAMAP-Rule" id="MF_01820"/>
    </source>
</evidence>
<feature type="binding site" evidence="10">
    <location>
        <position position="275"/>
    </location>
    <ligand>
        <name>Zn(2+)</name>
        <dbReference type="ChEBI" id="CHEBI:29105"/>
    </ligand>
</feature>
<protein>
    <recommendedName>
        <fullName evidence="10">Small ribosomal subunit biogenesis GTPase RsgA</fullName>
        <ecNumber evidence="10">3.6.1.-</ecNumber>
    </recommendedName>
</protein>
<feature type="binding site" evidence="10">
    <location>
        <position position="280"/>
    </location>
    <ligand>
        <name>Zn(2+)</name>
        <dbReference type="ChEBI" id="CHEBI:29105"/>
    </ligand>
</feature>
<name>A0ABY4HEG5_9BACI</name>
<keyword evidence="3 10" id="KW-0479">Metal-binding</keyword>
<dbReference type="Proteomes" id="UP000830326">
    <property type="component" value="Chromosome"/>
</dbReference>
<dbReference type="Gene3D" id="1.10.40.50">
    <property type="entry name" value="Probable gtpase engc, domain 3"/>
    <property type="match status" value="1"/>
</dbReference>
<comment type="subunit">
    <text evidence="10">Monomer. Associates with 30S ribosomal subunit, binds 16S rRNA.</text>
</comment>
<keyword evidence="6 10" id="KW-0378">Hydrolase</keyword>
<dbReference type="EC" id="3.6.1.-" evidence="10"/>
<dbReference type="PANTHER" id="PTHR32120">
    <property type="entry name" value="SMALL RIBOSOMAL SUBUNIT BIOGENESIS GTPASE RSGA"/>
    <property type="match status" value="1"/>
</dbReference>
<dbReference type="PANTHER" id="PTHR32120:SF10">
    <property type="entry name" value="SMALL RIBOSOMAL SUBUNIT BIOGENESIS GTPASE RSGA"/>
    <property type="match status" value="1"/>
</dbReference>
<dbReference type="InterPro" id="IPR010914">
    <property type="entry name" value="RsgA_GTPase_dom"/>
</dbReference>
<dbReference type="NCBIfam" id="TIGR00157">
    <property type="entry name" value="ribosome small subunit-dependent GTPase A"/>
    <property type="match status" value="1"/>
</dbReference>
<feature type="domain" description="CP-type G" evidence="12">
    <location>
        <begin position="95"/>
        <end position="252"/>
    </location>
</feature>
<reference evidence="13" key="1">
    <citation type="submission" date="2022-04" db="EMBL/GenBank/DDBJ databases">
        <title>Halobacillus sp. isolated from saltern.</title>
        <authorList>
            <person name="Won M."/>
            <person name="Lee C.-M."/>
            <person name="Woen H.-Y."/>
            <person name="Kwon S.-W."/>
        </authorList>
    </citation>
    <scope>NUCLEOTIDE SEQUENCE</scope>
    <source>
        <strain evidence="13">SSHM10-5</strain>
    </source>
</reference>
<dbReference type="HAMAP" id="MF_01820">
    <property type="entry name" value="GTPase_RsgA"/>
    <property type="match status" value="1"/>
</dbReference>
<dbReference type="Gene3D" id="2.40.50.140">
    <property type="entry name" value="Nucleic acid-binding proteins"/>
    <property type="match status" value="1"/>
</dbReference>
<keyword evidence="8 10" id="KW-0694">RNA-binding</keyword>
<comment type="cofactor">
    <cofactor evidence="10">
        <name>Zn(2+)</name>
        <dbReference type="ChEBI" id="CHEBI:29105"/>
    </cofactor>
    <text evidence="10">Binds 1 zinc ion per subunit.</text>
</comment>
<evidence type="ECO:0000256" key="2">
    <source>
        <dbReference type="ARBA" id="ARBA00022517"/>
    </source>
</evidence>
<dbReference type="SUPFAM" id="SSF50249">
    <property type="entry name" value="Nucleic acid-binding proteins"/>
    <property type="match status" value="1"/>
</dbReference>
<keyword evidence="5 10" id="KW-0547">Nucleotide-binding</keyword>
<feature type="domain" description="EngC GTPase" evidence="11">
    <location>
        <begin position="103"/>
        <end position="250"/>
    </location>
</feature>
<evidence type="ECO:0000256" key="7">
    <source>
        <dbReference type="ARBA" id="ARBA00022833"/>
    </source>
</evidence>
<dbReference type="CDD" id="cd01854">
    <property type="entry name" value="YjeQ_EngC"/>
    <property type="match status" value="1"/>
</dbReference>
<keyword evidence="14" id="KW-1185">Reference proteome</keyword>
<evidence type="ECO:0000256" key="1">
    <source>
        <dbReference type="ARBA" id="ARBA00022490"/>
    </source>
</evidence>
<organism evidence="13 14">
    <name type="scientific">Halobacillus amylolyticus</name>
    <dbReference type="NCBI Taxonomy" id="2932259"/>
    <lineage>
        <taxon>Bacteria</taxon>
        <taxon>Bacillati</taxon>
        <taxon>Bacillota</taxon>
        <taxon>Bacilli</taxon>
        <taxon>Bacillales</taxon>
        <taxon>Bacillaceae</taxon>
        <taxon>Halobacillus</taxon>
    </lineage>
</organism>
<gene>
    <name evidence="10 13" type="primary">rsgA</name>
    <name evidence="13" type="ORF">MUO15_05950</name>
</gene>
<dbReference type="InterPro" id="IPR012340">
    <property type="entry name" value="NA-bd_OB-fold"/>
</dbReference>
<evidence type="ECO:0000256" key="4">
    <source>
        <dbReference type="ARBA" id="ARBA00022730"/>
    </source>
</evidence>
<comment type="function">
    <text evidence="10">One of several proteins that assist in the late maturation steps of the functional core of the 30S ribosomal subunit. Helps release RbfA from mature subunits. May play a role in the assembly of ribosomal proteins into the subunit. Circularly permuted GTPase that catalyzes slow GTP hydrolysis, GTPase activity is stimulated by the 30S ribosomal subunit.</text>
</comment>
<dbReference type="InterPro" id="IPR030378">
    <property type="entry name" value="G_CP_dom"/>
</dbReference>
<evidence type="ECO:0000259" key="12">
    <source>
        <dbReference type="PROSITE" id="PS51721"/>
    </source>
</evidence>
<keyword evidence="4 10" id="KW-0699">rRNA-binding</keyword>
<evidence type="ECO:0000256" key="8">
    <source>
        <dbReference type="ARBA" id="ARBA00022884"/>
    </source>
</evidence>
<feature type="binding site" evidence="10">
    <location>
        <position position="288"/>
    </location>
    <ligand>
        <name>Zn(2+)</name>
        <dbReference type="ChEBI" id="CHEBI:29105"/>
    </ligand>
</feature>
<sequence>MNQFFIHDYFKNQVGETALIGRITRAAQDIYTVRTETDSYTSTVSGKFRHDAEVSHIWPAIGDWVVYEPYDQDKARIHKVLNRRTVLSRKAAGTGNDEQIIAANVDAVFIVTSLVKEFNVQRIERYVMQVYESGARPAIVCTKQDLCDDVVSKLAQIERHAPGIPVYTVNSLDGSGIDKLEQELIAGETISLIGSSGVGKSTLINRLLGETVQQTEQIREEDGRGRHTTTHRELFSLPNGTVIIDTPGMRELQLWGESTNVDAAFSDIEQLSLQCKFRDCSHDKEPGCAVMKAIEADELTPDRLKNYNKMIREVERLNLKDKYGTHRTNRILHGPNAKKI</sequence>